<gene>
    <name evidence="3" type="primary">yjdN</name>
    <name evidence="3" type="ORF">Q3V30_19130</name>
</gene>
<dbReference type="InterPro" id="IPR004360">
    <property type="entry name" value="Glyas_Fos-R_dOase_dom"/>
</dbReference>
<dbReference type="KEGG" id="epi:Q3V30_19130"/>
<dbReference type="SUPFAM" id="SSF54593">
    <property type="entry name" value="Glyoxalase/Bleomycin resistance protein/Dihydroxybiphenyl dioxygenase"/>
    <property type="match status" value="1"/>
</dbReference>
<feature type="domain" description="Glyoxalase/fosfomycin resistance/dioxygenase" evidence="2">
    <location>
        <begin position="5"/>
        <end position="137"/>
    </location>
</feature>
<dbReference type="Gene3D" id="3.10.180.10">
    <property type="entry name" value="2,3-Dihydroxybiphenyl 1,2-Dioxygenase, domain 1"/>
    <property type="match status" value="1"/>
</dbReference>
<accession>A0AA50DIP7</accession>
<feature type="region of interest" description="Disordered" evidence="1">
    <location>
        <begin position="37"/>
        <end position="56"/>
    </location>
</feature>
<sequence>MQLSPYLYFAGNCEEALAFYQQATGAKLAFKMTWGDVPSDQHQQPEKQNSPAGEQPADDKIMHALLHIGDGELQLSDSAEAVSYNGFAVSLSSHDVDEGKRWFDNLAEGGSVTMAWKETFWALGFGTLVDKFGIPWRISVNKPASN</sequence>
<dbReference type="Proteomes" id="UP001228139">
    <property type="component" value="Chromosome"/>
</dbReference>
<evidence type="ECO:0000259" key="2">
    <source>
        <dbReference type="Pfam" id="PF00903"/>
    </source>
</evidence>
<dbReference type="PANTHER" id="PTHR33990">
    <property type="entry name" value="PROTEIN YJDN-RELATED"/>
    <property type="match status" value="1"/>
</dbReference>
<dbReference type="RefSeq" id="WP_306208497.1">
    <property type="nucleotide sequence ID" value="NZ_CP132353.1"/>
</dbReference>
<dbReference type="InterPro" id="IPR029068">
    <property type="entry name" value="Glyas_Bleomycin-R_OHBP_Dase"/>
</dbReference>
<dbReference type="Pfam" id="PF00903">
    <property type="entry name" value="Glyoxalase"/>
    <property type="match status" value="1"/>
</dbReference>
<organism evidence="3 4">
    <name type="scientific">Erwinia pyri</name>
    <dbReference type="NCBI Taxonomy" id="3062598"/>
    <lineage>
        <taxon>Bacteria</taxon>
        <taxon>Pseudomonadati</taxon>
        <taxon>Pseudomonadota</taxon>
        <taxon>Gammaproteobacteria</taxon>
        <taxon>Enterobacterales</taxon>
        <taxon>Erwiniaceae</taxon>
        <taxon>Erwinia</taxon>
    </lineage>
</organism>
<dbReference type="AlphaFoldDB" id="A0AA50DIP7"/>
<dbReference type="InterPro" id="IPR028973">
    <property type="entry name" value="PhnB-like"/>
</dbReference>
<feature type="compositionally biased region" description="Polar residues" evidence="1">
    <location>
        <begin position="40"/>
        <end position="52"/>
    </location>
</feature>
<dbReference type="PANTHER" id="PTHR33990:SF1">
    <property type="entry name" value="PROTEIN YJDN"/>
    <property type="match status" value="1"/>
</dbReference>
<evidence type="ECO:0000313" key="4">
    <source>
        <dbReference type="Proteomes" id="UP001228139"/>
    </source>
</evidence>
<dbReference type="EMBL" id="CP132353">
    <property type="protein sequence ID" value="WLS78537.1"/>
    <property type="molecule type" value="Genomic_DNA"/>
</dbReference>
<evidence type="ECO:0000313" key="3">
    <source>
        <dbReference type="EMBL" id="WLS78537.1"/>
    </source>
</evidence>
<dbReference type="NCBIfam" id="NF007537">
    <property type="entry name" value="PRK10148.1"/>
    <property type="match status" value="1"/>
</dbReference>
<protein>
    <submittedName>
        <fullName evidence="3">VOC family metalloprotein YjdN</fullName>
    </submittedName>
</protein>
<keyword evidence="4" id="KW-1185">Reference proteome</keyword>
<evidence type="ECO:0000256" key="1">
    <source>
        <dbReference type="SAM" id="MobiDB-lite"/>
    </source>
</evidence>
<dbReference type="CDD" id="cd06588">
    <property type="entry name" value="PhnB_like"/>
    <property type="match status" value="1"/>
</dbReference>
<proteinExistence type="predicted"/>
<reference evidence="3 4" key="1">
    <citation type="submission" date="2023-07" db="EMBL/GenBank/DDBJ databases">
        <title>Pathogenic bacteria of pear tree diseases.</title>
        <authorList>
            <person name="Zhang Z."/>
            <person name="He L."/>
            <person name="Huang R."/>
        </authorList>
    </citation>
    <scope>NUCLEOTIDE SEQUENCE [LARGE SCALE GENOMIC DNA]</scope>
    <source>
        <strain evidence="3 4">DE2</strain>
    </source>
</reference>
<name>A0AA50DIP7_9GAMM</name>